<name>A0A183EII8_9BILA</name>
<dbReference type="WBParaSite" id="GPUH_0002080401-mRNA-1">
    <property type="protein sequence ID" value="GPUH_0002080401-mRNA-1"/>
    <property type="gene ID" value="GPUH_0002080401"/>
</dbReference>
<evidence type="ECO:0000313" key="8">
    <source>
        <dbReference type="Proteomes" id="UP000271098"/>
    </source>
</evidence>
<dbReference type="Pfam" id="PF16450">
    <property type="entry name" value="Prot_ATP_ID_OB_C"/>
    <property type="match status" value="1"/>
</dbReference>
<dbReference type="SUPFAM" id="SSF52540">
    <property type="entry name" value="P-loop containing nucleoside triphosphate hydrolases"/>
    <property type="match status" value="1"/>
</dbReference>
<accession>A0A183EII8</accession>
<evidence type="ECO:0000313" key="9">
    <source>
        <dbReference type="WBParaSite" id="GPUH_0002080401-mRNA-1"/>
    </source>
</evidence>
<feature type="domain" description="ATPase AAA-type core" evidence="5">
    <location>
        <begin position="164"/>
        <end position="219"/>
    </location>
</feature>
<evidence type="ECO:0000256" key="1">
    <source>
        <dbReference type="ARBA" id="ARBA00022741"/>
    </source>
</evidence>
<dbReference type="InterPro" id="IPR003959">
    <property type="entry name" value="ATPase_AAA_core"/>
</dbReference>
<evidence type="ECO:0000256" key="2">
    <source>
        <dbReference type="ARBA" id="ARBA00022840"/>
    </source>
</evidence>
<dbReference type="InterPro" id="IPR012340">
    <property type="entry name" value="NA-bd_OB-fold"/>
</dbReference>
<reference evidence="9" key="1">
    <citation type="submission" date="2016-06" db="UniProtKB">
        <authorList>
            <consortium name="WormBaseParasite"/>
        </authorList>
    </citation>
    <scope>IDENTIFICATION</scope>
</reference>
<dbReference type="InterPro" id="IPR032501">
    <property type="entry name" value="Prot_ATP_ID_OB_2nd"/>
</dbReference>
<protein>
    <submittedName>
        <fullName evidence="9">26S protease regulatory subunit S10B</fullName>
    </submittedName>
</protein>
<dbReference type="EMBL" id="UYRT01091125">
    <property type="protein sequence ID" value="VDN36801.1"/>
    <property type="molecule type" value="Genomic_DNA"/>
</dbReference>
<organism evidence="9">
    <name type="scientific">Gongylonema pulchrum</name>
    <dbReference type="NCBI Taxonomy" id="637853"/>
    <lineage>
        <taxon>Eukaryota</taxon>
        <taxon>Metazoa</taxon>
        <taxon>Ecdysozoa</taxon>
        <taxon>Nematoda</taxon>
        <taxon>Chromadorea</taxon>
        <taxon>Rhabditida</taxon>
        <taxon>Spirurina</taxon>
        <taxon>Spiruromorpha</taxon>
        <taxon>Spiruroidea</taxon>
        <taxon>Gongylonematidae</taxon>
        <taxon>Gongylonema</taxon>
    </lineage>
</organism>
<keyword evidence="8" id="KW-1185">Reference proteome</keyword>
<reference evidence="7 8" key="2">
    <citation type="submission" date="2018-11" db="EMBL/GenBank/DDBJ databases">
        <authorList>
            <consortium name="Pathogen Informatics"/>
        </authorList>
    </citation>
    <scope>NUCLEOTIDE SEQUENCE [LARGE SCALE GENOMIC DNA]</scope>
</reference>
<feature type="coiled-coil region" evidence="3">
    <location>
        <begin position="25"/>
        <end position="69"/>
    </location>
</feature>
<evidence type="ECO:0000259" key="5">
    <source>
        <dbReference type="Pfam" id="PF00004"/>
    </source>
</evidence>
<keyword evidence="1" id="KW-0547">Nucleotide-binding</keyword>
<dbReference type="Proteomes" id="UP000271098">
    <property type="component" value="Unassembled WGS sequence"/>
</dbReference>
<dbReference type="PANTHER" id="PTHR23073">
    <property type="entry name" value="26S PROTEASOME REGULATORY SUBUNIT"/>
    <property type="match status" value="1"/>
</dbReference>
<dbReference type="GO" id="GO:0016887">
    <property type="term" value="F:ATP hydrolysis activity"/>
    <property type="evidence" value="ECO:0007669"/>
    <property type="project" value="InterPro"/>
</dbReference>
<dbReference type="AlphaFoldDB" id="A0A183EII8"/>
<gene>
    <name evidence="7" type="ORF">GPUH_LOCUS20780</name>
</gene>
<dbReference type="FunFam" id="2.40.50.140:FF:000027">
    <property type="entry name" value="26S protease regulatory subunit 10B"/>
    <property type="match status" value="1"/>
</dbReference>
<feature type="domain" description="Proteasomal ATPase second OB" evidence="6">
    <location>
        <begin position="73"/>
        <end position="128"/>
    </location>
</feature>
<evidence type="ECO:0000256" key="3">
    <source>
        <dbReference type="SAM" id="Coils"/>
    </source>
</evidence>
<evidence type="ECO:0000259" key="6">
    <source>
        <dbReference type="Pfam" id="PF16450"/>
    </source>
</evidence>
<proteinExistence type="predicted"/>
<dbReference type="InterPro" id="IPR027417">
    <property type="entry name" value="P-loop_NTPase"/>
</dbReference>
<keyword evidence="2" id="KW-0067">ATP-binding</keyword>
<dbReference type="InterPro" id="IPR050221">
    <property type="entry name" value="26S_Proteasome_ATPase"/>
</dbReference>
<dbReference type="Gene3D" id="2.40.50.140">
    <property type="entry name" value="Nucleic acid-binding proteins"/>
    <property type="match status" value="1"/>
</dbReference>
<feature type="compositionally biased region" description="Low complexity" evidence="4">
    <location>
        <begin position="1"/>
        <end position="17"/>
    </location>
</feature>
<dbReference type="Pfam" id="PF00004">
    <property type="entry name" value="AAA"/>
    <property type="match status" value="1"/>
</dbReference>
<keyword evidence="3" id="KW-0175">Coiled coil</keyword>
<sequence>MVEQTAGASSTAAAAPAEDAKTRALAAYRRKLVEYREVEERLKQLRKKEQEMQKEHDKSENDIKSLQSVGQIVGEVLKQLTEEKFIVKATNGPRYVVGCRRSINKEALKQGTRVALDMTTLTIMRQLPREVDPLVYKMSHEDPGNISYSEVGGLSEQIRELREVRAVASQLDCNFLKVVSSAIVDKYIGESARMIREMFNYARDHQPCIVFMDEIDAIGDFS</sequence>
<dbReference type="Gene3D" id="3.40.50.300">
    <property type="entry name" value="P-loop containing nucleotide triphosphate hydrolases"/>
    <property type="match status" value="1"/>
</dbReference>
<feature type="region of interest" description="Disordered" evidence="4">
    <location>
        <begin position="1"/>
        <end position="20"/>
    </location>
</feature>
<evidence type="ECO:0000256" key="4">
    <source>
        <dbReference type="SAM" id="MobiDB-lite"/>
    </source>
</evidence>
<evidence type="ECO:0000313" key="7">
    <source>
        <dbReference type="EMBL" id="VDN36801.1"/>
    </source>
</evidence>
<dbReference type="GO" id="GO:0005524">
    <property type="term" value="F:ATP binding"/>
    <property type="evidence" value="ECO:0007669"/>
    <property type="project" value="UniProtKB-KW"/>
</dbReference>
<dbReference type="OrthoDB" id="1937997at2759"/>